<sequence>MGFSKKFQAEGGRESEPKKWVISGIPIRSQMKSNSSKPKEQVHDDSEEDQRSTTPTRTSSRIPETLPCPPAPRKPRTTSNNSSCNFNGAIEFFNPPELESVFIRRQFARS</sequence>
<name>A0AAV3RN01_LITER</name>
<evidence type="ECO:0000256" key="2">
    <source>
        <dbReference type="ARBA" id="ARBA00023306"/>
    </source>
</evidence>
<protein>
    <submittedName>
        <fullName evidence="4">Uncharacterized protein</fullName>
    </submittedName>
</protein>
<evidence type="ECO:0000256" key="3">
    <source>
        <dbReference type="SAM" id="MobiDB-lite"/>
    </source>
</evidence>
<feature type="compositionally biased region" description="Low complexity" evidence="3">
    <location>
        <begin position="52"/>
        <end position="61"/>
    </location>
</feature>
<keyword evidence="2" id="KW-0131">Cell cycle</keyword>
<feature type="compositionally biased region" description="Basic and acidic residues" evidence="3">
    <location>
        <begin position="7"/>
        <end position="19"/>
    </location>
</feature>
<feature type="region of interest" description="Disordered" evidence="3">
    <location>
        <begin position="1"/>
        <end position="89"/>
    </location>
</feature>
<dbReference type="GO" id="GO:0004860">
    <property type="term" value="F:protein kinase inhibitor activity"/>
    <property type="evidence" value="ECO:0007669"/>
    <property type="project" value="UniProtKB-KW"/>
</dbReference>
<organism evidence="4 5">
    <name type="scientific">Lithospermum erythrorhizon</name>
    <name type="common">Purple gromwell</name>
    <name type="synonym">Lithospermum officinale var. erythrorhizon</name>
    <dbReference type="NCBI Taxonomy" id="34254"/>
    <lineage>
        <taxon>Eukaryota</taxon>
        <taxon>Viridiplantae</taxon>
        <taxon>Streptophyta</taxon>
        <taxon>Embryophyta</taxon>
        <taxon>Tracheophyta</taxon>
        <taxon>Spermatophyta</taxon>
        <taxon>Magnoliopsida</taxon>
        <taxon>eudicotyledons</taxon>
        <taxon>Gunneridae</taxon>
        <taxon>Pentapetalae</taxon>
        <taxon>asterids</taxon>
        <taxon>lamiids</taxon>
        <taxon>Boraginales</taxon>
        <taxon>Boraginaceae</taxon>
        <taxon>Boraginoideae</taxon>
        <taxon>Lithospermeae</taxon>
        <taxon>Lithospermum</taxon>
    </lineage>
</organism>
<evidence type="ECO:0000256" key="1">
    <source>
        <dbReference type="ARBA" id="ARBA00023013"/>
    </source>
</evidence>
<comment type="caution">
    <text evidence="4">The sequence shown here is derived from an EMBL/GenBank/DDBJ whole genome shotgun (WGS) entry which is preliminary data.</text>
</comment>
<feature type="compositionally biased region" description="Polar residues" evidence="3">
    <location>
        <begin position="77"/>
        <end position="86"/>
    </location>
</feature>
<keyword evidence="5" id="KW-1185">Reference proteome</keyword>
<dbReference type="GO" id="GO:0032875">
    <property type="term" value="P:regulation of DNA endoreduplication"/>
    <property type="evidence" value="ECO:0007669"/>
    <property type="project" value="InterPro"/>
</dbReference>
<dbReference type="PANTHER" id="PTHR33142">
    <property type="entry name" value="CYCLIN-DEPENDENT PROTEIN KINASE INHIBITOR SMR13"/>
    <property type="match status" value="1"/>
</dbReference>
<proteinExistence type="predicted"/>
<keyword evidence="1" id="KW-0649">Protein kinase inhibitor</keyword>
<dbReference type="PANTHER" id="PTHR33142:SF40">
    <property type="entry name" value="CYCLIN-DEPENDENT PROTEIN KINASE INHIBITOR SMR6"/>
    <property type="match status" value="1"/>
</dbReference>
<dbReference type="Proteomes" id="UP001454036">
    <property type="component" value="Unassembled WGS sequence"/>
</dbReference>
<dbReference type="AlphaFoldDB" id="A0AAV3RN01"/>
<reference evidence="4 5" key="1">
    <citation type="submission" date="2024-01" db="EMBL/GenBank/DDBJ databases">
        <title>The complete chloroplast genome sequence of Lithospermum erythrorhizon: insights into the phylogenetic relationship among Boraginaceae species and the maternal lineages of purple gromwells.</title>
        <authorList>
            <person name="Okada T."/>
            <person name="Watanabe K."/>
        </authorList>
    </citation>
    <scope>NUCLEOTIDE SEQUENCE [LARGE SCALE GENOMIC DNA]</scope>
</reference>
<dbReference type="EMBL" id="BAABME010009733">
    <property type="protein sequence ID" value="GAA0175707.1"/>
    <property type="molecule type" value="Genomic_DNA"/>
</dbReference>
<evidence type="ECO:0000313" key="5">
    <source>
        <dbReference type="Proteomes" id="UP001454036"/>
    </source>
</evidence>
<gene>
    <name evidence="4" type="ORF">LIER_28830</name>
</gene>
<dbReference type="InterPro" id="IPR040389">
    <property type="entry name" value="SMR"/>
</dbReference>
<accession>A0AAV3RN01</accession>
<evidence type="ECO:0000313" key="4">
    <source>
        <dbReference type="EMBL" id="GAA0175707.1"/>
    </source>
</evidence>